<name>A0A918TH80_9RHOB</name>
<dbReference type="GO" id="GO:0005509">
    <property type="term" value="F:calcium ion binding"/>
    <property type="evidence" value="ECO:0007669"/>
    <property type="project" value="InterPro"/>
</dbReference>
<evidence type="ECO:0000256" key="3">
    <source>
        <dbReference type="SAM" id="MobiDB-lite"/>
    </source>
</evidence>
<proteinExistence type="predicted"/>
<dbReference type="Gene3D" id="2.150.10.10">
    <property type="entry name" value="Serralysin-like metalloprotease, C-terminal"/>
    <property type="match status" value="4"/>
</dbReference>
<evidence type="ECO:0000313" key="5">
    <source>
        <dbReference type="Proteomes" id="UP000638981"/>
    </source>
</evidence>
<dbReference type="PANTHER" id="PTHR38340:SF1">
    <property type="entry name" value="S-LAYER PROTEIN"/>
    <property type="match status" value="1"/>
</dbReference>
<keyword evidence="2" id="KW-0964">Secreted</keyword>
<sequence>MTDNVYDAVSGSHAGETLDDDGSGQDWLTISGSYNPLEYSVLTLQFTVDGSFVATSARATIWDSPNLSRTLTVTGLIENARGSDSRDYITGNTGANILYGDNAASGLGGNDTIFGDEGSDTIYGGAGNDEANGAEDADLIFGNDGNDNLSGAGGNDTIEGGAGADTMSGSSDAGDVLSYRTSNAGVTIRFEWGSTIFGMGGHAQGDRINGFEDIEGSDFADTLSEDTQAGLQVANVFRGYSGNDRMSLGGGNDTGMGGVGNDQINGEDGNDRLIGGAGLDQLKGGKGADQLVGEAGADRFIFALASDSTVSVAGRDTITDFNRGQGDKINLAGMDAQSGAGNQAFDFIGTARFTGDKGDLRYVRAGTDVIVQGDINGDKKADFAILVEDIGNLRAGDFIL</sequence>
<dbReference type="Pfam" id="PF00353">
    <property type="entry name" value="HemolysinCabind"/>
    <property type="match status" value="5"/>
</dbReference>
<feature type="region of interest" description="Disordered" evidence="3">
    <location>
        <begin position="134"/>
        <end position="160"/>
    </location>
</feature>
<evidence type="ECO:0000256" key="1">
    <source>
        <dbReference type="ARBA" id="ARBA00004613"/>
    </source>
</evidence>
<evidence type="ECO:0008006" key="6">
    <source>
        <dbReference type="Google" id="ProtNLM"/>
    </source>
</evidence>
<dbReference type="RefSeq" id="WP_189410282.1">
    <property type="nucleotide sequence ID" value="NZ_BMYJ01000002.1"/>
</dbReference>
<keyword evidence="5" id="KW-1185">Reference proteome</keyword>
<evidence type="ECO:0000256" key="2">
    <source>
        <dbReference type="ARBA" id="ARBA00022525"/>
    </source>
</evidence>
<gene>
    <name evidence="4" type="ORF">GCM10007315_07450</name>
</gene>
<protein>
    <recommendedName>
        <fullName evidence="6">Calcium-binding protein</fullName>
    </recommendedName>
</protein>
<accession>A0A918TH80</accession>
<dbReference type="Proteomes" id="UP000638981">
    <property type="component" value="Unassembled WGS sequence"/>
</dbReference>
<comment type="subcellular location">
    <subcellularLocation>
        <location evidence="1">Secreted</location>
    </subcellularLocation>
</comment>
<dbReference type="PANTHER" id="PTHR38340">
    <property type="entry name" value="S-LAYER PROTEIN"/>
    <property type="match status" value="1"/>
</dbReference>
<feature type="region of interest" description="Disordered" evidence="3">
    <location>
        <begin position="1"/>
        <end position="22"/>
    </location>
</feature>
<dbReference type="EMBL" id="BMYJ01000002">
    <property type="protein sequence ID" value="GHC48040.1"/>
    <property type="molecule type" value="Genomic_DNA"/>
</dbReference>
<dbReference type="PROSITE" id="PS00330">
    <property type="entry name" value="HEMOLYSIN_CALCIUM"/>
    <property type="match status" value="3"/>
</dbReference>
<dbReference type="PRINTS" id="PR00313">
    <property type="entry name" value="CABNDNGRPT"/>
</dbReference>
<dbReference type="InterPro" id="IPR018511">
    <property type="entry name" value="Hemolysin-typ_Ca-bd_CS"/>
</dbReference>
<dbReference type="SUPFAM" id="SSF51120">
    <property type="entry name" value="beta-Roll"/>
    <property type="match status" value="2"/>
</dbReference>
<evidence type="ECO:0000313" key="4">
    <source>
        <dbReference type="EMBL" id="GHC48040.1"/>
    </source>
</evidence>
<organism evidence="4 5">
    <name type="scientific">Neogemmobacter tilapiae</name>
    <dbReference type="NCBI Taxonomy" id="875041"/>
    <lineage>
        <taxon>Bacteria</taxon>
        <taxon>Pseudomonadati</taxon>
        <taxon>Pseudomonadota</taxon>
        <taxon>Alphaproteobacteria</taxon>
        <taxon>Rhodobacterales</taxon>
        <taxon>Paracoccaceae</taxon>
        <taxon>Neogemmobacter</taxon>
    </lineage>
</organism>
<dbReference type="InterPro" id="IPR001343">
    <property type="entry name" value="Hemolysn_Ca-bd"/>
</dbReference>
<dbReference type="InterPro" id="IPR050557">
    <property type="entry name" value="RTX_toxin/Mannuronan_C5-epim"/>
</dbReference>
<reference evidence="4" key="1">
    <citation type="journal article" date="2014" name="Int. J. Syst. Evol. Microbiol.">
        <title>Complete genome sequence of Corynebacterium casei LMG S-19264T (=DSM 44701T), isolated from a smear-ripened cheese.</title>
        <authorList>
            <consortium name="US DOE Joint Genome Institute (JGI-PGF)"/>
            <person name="Walter F."/>
            <person name="Albersmeier A."/>
            <person name="Kalinowski J."/>
            <person name="Ruckert C."/>
        </authorList>
    </citation>
    <scope>NUCLEOTIDE SEQUENCE</scope>
    <source>
        <strain evidence="4">KCTC 23310</strain>
    </source>
</reference>
<dbReference type="GO" id="GO:0005576">
    <property type="term" value="C:extracellular region"/>
    <property type="evidence" value="ECO:0007669"/>
    <property type="project" value="UniProtKB-SubCell"/>
</dbReference>
<reference evidence="4" key="2">
    <citation type="submission" date="2020-09" db="EMBL/GenBank/DDBJ databases">
        <authorList>
            <person name="Sun Q."/>
            <person name="Kim S."/>
        </authorList>
    </citation>
    <scope>NUCLEOTIDE SEQUENCE</scope>
    <source>
        <strain evidence="4">KCTC 23310</strain>
    </source>
</reference>
<dbReference type="InterPro" id="IPR011049">
    <property type="entry name" value="Serralysin-like_metalloprot_C"/>
</dbReference>
<comment type="caution">
    <text evidence="4">The sequence shown here is derived from an EMBL/GenBank/DDBJ whole genome shotgun (WGS) entry which is preliminary data.</text>
</comment>
<dbReference type="AlphaFoldDB" id="A0A918TH80"/>